<comment type="caution">
    <text evidence="1">The sequence shown here is derived from an EMBL/GenBank/DDBJ whole genome shotgun (WGS) entry which is preliminary data.</text>
</comment>
<dbReference type="AlphaFoldDB" id="A0AAP5IFM1"/>
<protein>
    <submittedName>
        <fullName evidence="1">Uncharacterized protein</fullName>
    </submittedName>
</protein>
<reference evidence="2" key="1">
    <citation type="journal article" date="2021" name="Science">
        <title>Hunting the eagle killer: A cyanobacterial neurotoxin causes vacuolar myelinopathy.</title>
        <authorList>
            <person name="Breinlinger S."/>
            <person name="Phillips T.J."/>
            <person name="Haram B.N."/>
            <person name="Mares J."/>
            <person name="Martinez Yerena J.A."/>
            <person name="Hrouzek P."/>
            <person name="Sobotka R."/>
            <person name="Henderson W.M."/>
            <person name="Schmieder P."/>
            <person name="Williams S.M."/>
            <person name="Lauderdale J.D."/>
            <person name="Wilde H.D."/>
            <person name="Gerrin W."/>
            <person name="Kust A."/>
            <person name="Washington J.W."/>
            <person name="Wagner C."/>
            <person name="Geier B."/>
            <person name="Liebeke M."/>
            <person name="Enke H."/>
            <person name="Niedermeyer T.H.J."/>
            <person name="Wilde S.B."/>
        </authorList>
    </citation>
    <scope>NUCLEOTIDE SEQUENCE [LARGE SCALE GENOMIC DNA]</scope>
    <source>
        <strain evidence="2">Thurmond2011</strain>
    </source>
</reference>
<accession>A0AAP5IFM1</accession>
<proteinExistence type="predicted"/>
<dbReference type="RefSeq" id="WP_243902851.1">
    <property type="nucleotide sequence ID" value="NZ_CAWQFN010000423.1"/>
</dbReference>
<dbReference type="EMBL" id="JAALHA020000025">
    <property type="protein sequence ID" value="MDR9899529.1"/>
    <property type="molecule type" value="Genomic_DNA"/>
</dbReference>
<name>A0AAP5IFM1_9CYAN</name>
<sequence length="102" mass="12318">MFDQQTSYYRQSDCETDEQSYIWGFTLIYYDMLLRQQQRRHIELLEKNQTVELTAVERQELSELRKYADILMLQKAYAWSVLHSRGYEVPSLSELPNYPEVV</sequence>
<dbReference type="Proteomes" id="UP000667802">
    <property type="component" value="Unassembled WGS sequence"/>
</dbReference>
<gene>
    <name evidence="1" type="ORF">G7B40_033965</name>
</gene>
<evidence type="ECO:0000313" key="1">
    <source>
        <dbReference type="EMBL" id="MDR9899529.1"/>
    </source>
</evidence>
<keyword evidence="2" id="KW-1185">Reference proteome</keyword>
<evidence type="ECO:0000313" key="2">
    <source>
        <dbReference type="Proteomes" id="UP000667802"/>
    </source>
</evidence>
<organism evidence="1 2">
    <name type="scientific">Aetokthonos hydrillicola Thurmond2011</name>
    <dbReference type="NCBI Taxonomy" id="2712845"/>
    <lineage>
        <taxon>Bacteria</taxon>
        <taxon>Bacillati</taxon>
        <taxon>Cyanobacteriota</taxon>
        <taxon>Cyanophyceae</taxon>
        <taxon>Nostocales</taxon>
        <taxon>Hapalosiphonaceae</taxon>
        <taxon>Aetokthonos</taxon>
    </lineage>
</organism>